<evidence type="ECO:0000313" key="4">
    <source>
        <dbReference type="Proteomes" id="UP000637002"/>
    </source>
</evidence>
<dbReference type="AlphaFoldDB" id="A0A916UQ15"/>
<evidence type="ECO:0000256" key="2">
    <source>
        <dbReference type="SAM" id="MobiDB-lite"/>
    </source>
</evidence>
<dbReference type="Gene3D" id="1.25.40.10">
    <property type="entry name" value="Tetratricopeptide repeat domain"/>
    <property type="match status" value="1"/>
</dbReference>
<sequence>MVVAGLTVAALALGAWRLGLKDLWAGPDQRGRWLFERQRYDEAAAAFQDPMWRGVALMRAGDFKQAAQVLGGIDTGLAAYDQGNALVMLGKYDEAVARYDRALALRPGWADAAANRALAQARAERLKAPGADAGDQREGADQIVYDKDKKDEGGQDTETAGEAMSDAAVRALWLKRVQTRPADFLRARFAYQLQVAPPAGVGP</sequence>
<reference evidence="3" key="1">
    <citation type="journal article" date="2014" name="Int. J. Syst. Evol. Microbiol.">
        <title>Complete genome sequence of Corynebacterium casei LMG S-19264T (=DSM 44701T), isolated from a smear-ripened cheese.</title>
        <authorList>
            <consortium name="US DOE Joint Genome Institute (JGI-PGF)"/>
            <person name="Walter F."/>
            <person name="Albersmeier A."/>
            <person name="Kalinowski J."/>
            <person name="Ruckert C."/>
        </authorList>
    </citation>
    <scope>NUCLEOTIDE SEQUENCE</scope>
    <source>
        <strain evidence="3">CGMCC 1.12919</strain>
    </source>
</reference>
<name>A0A916UQ15_9HYPH</name>
<dbReference type="SMART" id="SM00028">
    <property type="entry name" value="TPR"/>
    <property type="match status" value="1"/>
</dbReference>
<protein>
    <recommendedName>
        <fullName evidence="5">Tetratricopeptide repeat protein</fullName>
    </recommendedName>
</protein>
<proteinExistence type="predicted"/>
<dbReference type="EMBL" id="BMGG01000007">
    <property type="protein sequence ID" value="GGC79452.1"/>
    <property type="molecule type" value="Genomic_DNA"/>
</dbReference>
<dbReference type="InterPro" id="IPR019734">
    <property type="entry name" value="TPR_rpt"/>
</dbReference>
<evidence type="ECO:0000313" key="3">
    <source>
        <dbReference type="EMBL" id="GGC79452.1"/>
    </source>
</evidence>
<dbReference type="Proteomes" id="UP000637002">
    <property type="component" value="Unassembled WGS sequence"/>
</dbReference>
<feature type="repeat" description="TPR" evidence="1">
    <location>
        <begin position="76"/>
        <end position="109"/>
    </location>
</feature>
<keyword evidence="1" id="KW-0802">TPR repeat</keyword>
<comment type="caution">
    <text evidence="3">The sequence shown here is derived from an EMBL/GenBank/DDBJ whole genome shotgun (WGS) entry which is preliminary data.</text>
</comment>
<dbReference type="PROSITE" id="PS50005">
    <property type="entry name" value="TPR"/>
    <property type="match status" value="1"/>
</dbReference>
<dbReference type="Pfam" id="PF13414">
    <property type="entry name" value="TPR_11"/>
    <property type="match status" value="1"/>
</dbReference>
<dbReference type="SUPFAM" id="SSF48452">
    <property type="entry name" value="TPR-like"/>
    <property type="match status" value="1"/>
</dbReference>
<evidence type="ECO:0000256" key="1">
    <source>
        <dbReference type="PROSITE-ProRule" id="PRU00339"/>
    </source>
</evidence>
<organism evidence="3 4">
    <name type="scientific">Chelatococcus reniformis</name>
    <dbReference type="NCBI Taxonomy" id="1494448"/>
    <lineage>
        <taxon>Bacteria</taxon>
        <taxon>Pseudomonadati</taxon>
        <taxon>Pseudomonadota</taxon>
        <taxon>Alphaproteobacteria</taxon>
        <taxon>Hyphomicrobiales</taxon>
        <taxon>Chelatococcaceae</taxon>
        <taxon>Chelatococcus</taxon>
    </lineage>
</organism>
<feature type="region of interest" description="Disordered" evidence="2">
    <location>
        <begin position="127"/>
        <end position="162"/>
    </location>
</feature>
<feature type="compositionally biased region" description="Basic and acidic residues" evidence="2">
    <location>
        <begin position="134"/>
        <end position="153"/>
    </location>
</feature>
<evidence type="ECO:0008006" key="5">
    <source>
        <dbReference type="Google" id="ProtNLM"/>
    </source>
</evidence>
<keyword evidence="4" id="KW-1185">Reference proteome</keyword>
<reference evidence="3" key="2">
    <citation type="submission" date="2020-09" db="EMBL/GenBank/DDBJ databases">
        <authorList>
            <person name="Sun Q."/>
            <person name="Zhou Y."/>
        </authorList>
    </citation>
    <scope>NUCLEOTIDE SEQUENCE</scope>
    <source>
        <strain evidence="3">CGMCC 1.12919</strain>
    </source>
</reference>
<gene>
    <name evidence="3" type="ORF">GCM10010994_41890</name>
</gene>
<dbReference type="InterPro" id="IPR011990">
    <property type="entry name" value="TPR-like_helical_dom_sf"/>
</dbReference>
<accession>A0A916UQ15</accession>